<protein>
    <submittedName>
        <fullName evidence="3">Plasmid stabilization system</fullName>
    </submittedName>
</protein>
<name>A0A7U7GCU8_9GAMM</name>
<dbReference type="AlphaFoldDB" id="A0A7U7GCU8"/>
<comment type="caution">
    <text evidence="3">The sequence shown here is derived from an EMBL/GenBank/DDBJ whole genome shotgun (WGS) entry which is preliminary data.</text>
</comment>
<dbReference type="Pfam" id="PF05016">
    <property type="entry name" value="ParE_toxin"/>
    <property type="match status" value="1"/>
</dbReference>
<dbReference type="EMBL" id="CBTK010000160">
    <property type="protein sequence ID" value="CDH45449.1"/>
    <property type="molecule type" value="Genomic_DNA"/>
</dbReference>
<dbReference type="PANTHER" id="PTHR33755">
    <property type="entry name" value="TOXIN PARE1-RELATED"/>
    <property type="match status" value="1"/>
</dbReference>
<evidence type="ECO:0000256" key="2">
    <source>
        <dbReference type="ARBA" id="ARBA00022649"/>
    </source>
</evidence>
<evidence type="ECO:0000313" key="3">
    <source>
        <dbReference type="EMBL" id="CDH45449.1"/>
    </source>
</evidence>
<dbReference type="Gene3D" id="3.30.2310.20">
    <property type="entry name" value="RelE-like"/>
    <property type="match status" value="1"/>
</dbReference>
<dbReference type="InterPro" id="IPR051803">
    <property type="entry name" value="TA_system_RelE-like_toxin"/>
</dbReference>
<accession>A0A7U7GCU8</accession>
<dbReference type="InterPro" id="IPR007712">
    <property type="entry name" value="RelE/ParE_toxin"/>
</dbReference>
<dbReference type="Proteomes" id="UP000019184">
    <property type="component" value="Unassembled WGS sequence"/>
</dbReference>
<organism evidence="3 4">
    <name type="scientific">Candidatus Contendobacter odensis Run_B_J11</name>
    <dbReference type="NCBI Taxonomy" id="1400861"/>
    <lineage>
        <taxon>Bacteria</taxon>
        <taxon>Pseudomonadati</taxon>
        <taxon>Pseudomonadota</taxon>
        <taxon>Gammaproteobacteria</taxon>
        <taxon>Candidatus Competibacteraceae</taxon>
        <taxon>Candidatus Contendibacter</taxon>
    </lineage>
</organism>
<evidence type="ECO:0000313" key="4">
    <source>
        <dbReference type="Proteomes" id="UP000019184"/>
    </source>
</evidence>
<keyword evidence="2" id="KW-1277">Toxin-antitoxin system</keyword>
<comment type="similarity">
    <text evidence="1">Belongs to the RelE toxin family.</text>
</comment>
<keyword evidence="4" id="KW-1185">Reference proteome</keyword>
<proteinExistence type="inferred from homology"/>
<dbReference type="PANTHER" id="PTHR33755:SF6">
    <property type="entry name" value="PLASMID STABILIZATION SYSTEM PROTEIN"/>
    <property type="match status" value="1"/>
</dbReference>
<dbReference type="OrthoDB" id="9798046at2"/>
<sequence>MPIIQRTAQADEDLIDLWGYIAQDNPNAADHLLDEFESKFALLAEQPRLGPARSDIAPGLRYFPVGRYLILYCEIDNGIEVVRVVHGARRLSHLF</sequence>
<evidence type="ECO:0000256" key="1">
    <source>
        <dbReference type="ARBA" id="ARBA00006226"/>
    </source>
</evidence>
<gene>
    <name evidence="3" type="ORF">BN874_2420010</name>
</gene>
<dbReference type="InterPro" id="IPR035093">
    <property type="entry name" value="RelE/ParE_toxin_dom_sf"/>
</dbReference>
<reference evidence="3 4" key="1">
    <citation type="journal article" date="2014" name="ISME J.">
        <title>Candidatus Competibacter-lineage genomes retrieved from metagenomes reveal functional metabolic diversity.</title>
        <authorList>
            <person name="McIlroy S.J."/>
            <person name="Albertsen M."/>
            <person name="Andresen E.K."/>
            <person name="Saunders A.M."/>
            <person name="Kristiansen R."/>
            <person name="Stokholm-Bjerregaard M."/>
            <person name="Nielsen K.L."/>
            <person name="Nielsen P.H."/>
        </authorList>
    </citation>
    <scope>NUCLEOTIDE SEQUENCE [LARGE SCALE GENOMIC DNA]</scope>
    <source>
        <strain evidence="3 4">Run_B_J11</strain>
    </source>
</reference>
<dbReference type="RefSeq" id="WP_034433169.1">
    <property type="nucleotide sequence ID" value="NZ_CBTK010000160.1"/>
</dbReference>